<dbReference type="RefSeq" id="WP_121459998.1">
    <property type="nucleotide sequence ID" value="NZ_RBXB01000001.1"/>
</dbReference>
<evidence type="ECO:0000313" key="2">
    <source>
        <dbReference type="Proteomes" id="UP000272428"/>
    </source>
</evidence>
<evidence type="ECO:0000313" key="1">
    <source>
        <dbReference type="EMBL" id="RKT01051.1"/>
    </source>
</evidence>
<proteinExistence type="predicted"/>
<dbReference type="EMBL" id="RBXB01000001">
    <property type="protein sequence ID" value="RKT01051.1"/>
    <property type="molecule type" value="Genomic_DNA"/>
</dbReference>
<reference evidence="1 2" key="1">
    <citation type="submission" date="2018-10" db="EMBL/GenBank/DDBJ databases">
        <title>Genomic Encyclopedia of Archaeal and Bacterial Type Strains, Phase II (KMG-II): from individual species to whole genera.</title>
        <authorList>
            <person name="Goeker M."/>
        </authorList>
    </citation>
    <scope>NUCLEOTIDE SEQUENCE [LARGE SCALE GENOMIC DNA]</scope>
    <source>
        <strain evidence="1 2">DSM 14219</strain>
    </source>
</reference>
<comment type="caution">
    <text evidence="1">The sequence shown here is derived from an EMBL/GenBank/DDBJ whole genome shotgun (WGS) entry which is preliminary data.</text>
</comment>
<gene>
    <name evidence="1" type="ORF">BCF58_0262</name>
</gene>
<keyword evidence="2" id="KW-1185">Reference proteome</keyword>
<dbReference type="Proteomes" id="UP000272428">
    <property type="component" value="Unassembled WGS sequence"/>
</dbReference>
<accession>A0A495SLA4</accession>
<dbReference type="OrthoDB" id="1271925at2"/>
<organism evidence="1 2">
    <name type="scientific">Chryseobacterium defluvii</name>
    <dbReference type="NCBI Taxonomy" id="160396"/>
    <lineage>
        <taxon>Bacteria</taxon>
        <taxon>Pseudomonadati</taxon>
        <taxon>Bacteroidota</taxon>
        <taxon>Flavobacteriia</taxon>
        <taxon>Flavobacteriales</taxon>
        <taxon>Weeksellaceae</taxon>
        <taxon>Chryseobacterium group</taxon>
        <taxon>Chryseobacterium</taxon>
    </lineage>
</organism>
<dbReference type="AlphaFoldDB" id="A0A495SLA4"/>
<name>A0A495SLA4_9FLAO</name>
<sequence>MLSTNVGIISPMEQIKLQKLEAFVSTDEKKYFETDYTLCEDDKISIDVSLEIDLDFHPDLGKSPKKLKVHVLGGYDARENEDLAFSKSDLKELESYIAKKLILYIN</sequence>
<protein>
    <submittedName>
        <fullName evidence="1">Uncharacterized protein</fullName>
    </submittedName>
</protein>